<sequence>MADNWAETIADDLRRWADGRAGAGDGAAGAPGGGPVDEAGVLLLLELVREDMALAGPDELTPDSLKTLLLDVFPETVVAGEDEVPDILGTVGDLIAFLGDAGAVTGERAAELAAALDGLAPAFAEVVGAADSSERRIAADVVGGLMLADGVAADDLEAAEQWVRDFEALPEDERYARTEEYLRRAEELVVPPVVLASEAELAAAARASGLSRDVLALAAWTGERALNEHDELTGADAEAAVAALDLPVPRRSAKVEDQTDLPELDRLWWAAVEAGVIAAEGGSAAPGPALPVLESADPEHDAELLAGWLRLFDAAAVPEHDPQDGLDAIELVQNELTGVLIHLYEQEEPTPAAALRSTLLDHVTEAYEVTDGTALATAVADALDLELDDLARWGVVEDAGSGTALTPLGVWAVRELLLADGFTAPVVGELAEAPATALVEGLAWHRPDTADVEIDGWLAAREAKDAAADLLDVMRTGGAGARNLAAAVLHRIGVEAAPVVRAAQDHPLVSPYAVLWLNAAGEPARGLSRDEYLWVFVDTVAGMLESADPADAVAAALADSPPGADLDTMVDGMWRTDHPAVAEVLDALGEHHPRRTVAKAARTAAYKARSRASQTAGAAGRPAG</sequence>
<accession>A0ABW2CN07</accession>
<gene>
    <name evidence="1" type="ORF">ACFQKB_24835</name>
</gene>
<protein>
    <submittedName>
        <fullName evidence="1">Uncharacterized protein</fullName>
    </submittedName>
</protein>
<name>A0ABW2CN07_9ACTN</name>
<evidence type="ECO:0000313" key="2">
    <source>
        <dbReference type="Proteomes" id="UP001596380"/>
    </source>
</evidence>
<dbReference type="RefSeq" id="WP_160819155.1">
    <property type="nucleotide sequence ID" value="NZ_JBHSXE010000001.1"/>
</dbReference>
<comment type="caution">
    <text evidence="1">The sequence shown here is derived from an EMBL/GenBank/DDBJ whole genome shotgun (WGS) entry which is preliminary data.</text>
</comment>
<dbReference type="Proteomes" id="UP001596380">
    <property type="component" value="Unassembled WGS sequence"/>
</dbReference>
<evidence type="ECO:0000313" key="1">
    <source>
        <dbReference type="EMBL" id="MFC6883004.1"/>
    </source>
</evidence>
<organism evidence="1 2">
    <name type="scientific">Actinomadura yumaensis</name>
    <dbReference type="NCBI Taxonomy" id="111807"/>
    <lineage>
        <taxon>Bacteria</taxon>
        <taxon>Bacillati</taxon>
        <taxon>Actinomycetota</taxon>
        <taxon>Actinomycetes</taxon>
        <taxon>Streptosporangiales</taxon>
        <taxon>Thermomonosporaceae</taxon>
        <taxon>Actinomadura</taxon>
    </lineage>
</organism>
<keyword evidence="2" id="KW-1185">Reference proteome</keyword>
<proteinExistence type="predicted"/>
<reference evidence="2" key="1">
    <citation type="journal article" date="2019" name="Int. J. Syst. Evol. Microbiol.">
        <title>The Global Catalogue of Microorganisms (GCM) 10K type strain sequencing project: providing services to taxonomists for standard genome sequencing and annotation.</title>
        <authorList>
            <consortium name="The Broad Institute Genomics Platform"/>
            <consortium name="The Broad Institute Genome Sequencing Center for Infectious Disease"/>
            <person name="Wu L."/>
            <person name="Ma J."/>
        </authorList>
    </citation>
    <scope>NUCLEOTIDE SEQUENCE [LARGE SCALE GENOMIC DNA]</scope>
    <source>
        <strain evidence="2">JCM 3369</strain>
    </source>
</reference>
<dbReference type="EMBL" id="JBHSXS010000016">
    <property type="protein sequence ID" value="MFC6883004.1"/>
    <property type="molecule type" value="Genomic_DNA"/>
</dbReference>